<dbReference type="Proteomes" id="UP000331127">
    <property type="component" value="Unassembled WGS sequence"/>
</dbReference>
<keyword evidence="1" id="KW-1133">Transmembrane helix</keyword>
<gene>
    <name evidence="2" type="ORF">Amac_065640</name>
</gene>
<evidence type="ECO:0000313" key="2">
    <source>
        <dbReference type="EMBL" id="GES12967.1"/>
    </source>
</evidence>
<reference evidence="2 3" key="1">
    <citation type="submission" date="2019-10" db="EMBL/GenBank/DDBJ databases">
        <title>Whole genome shotgun sequence of Acrocarpospora macrocephala NBRC 16266.</title>
        <authorList>
            <person name="Ichikawa N."/>
            <person name="Kimura A."/>
            <person name="Kitahashi Y."/>
            <person name="Komaki H."/>
            <person name="Oguchi A."/>
        </authorList>
    </citation>
    <scope>NUCLEOTIDE SEQUENCE [LARGE SCALE GENOMIC DNA]</scope>
    <source>
        <strain evidence="2 3">NBRC 16266</strain>
    </source>
</reference>
<dbReference type="SUPFAM" id="SSF56112">
    <property type="entry name" value="Protein kinase-like (PK-like)"/>
    <property type="match status" value="1"/>
</dbReference>
<keyword evidence="1" id="KW-0472">Membrane</keyword>
<organism evidence="2 3">
    <name type="scientific">Acrocarpospora macrocephala</name>
    <dbReference type="NCBI Taxonomy" id="150177"/>
    <lineage>
        <taxon>Bacteria</taxon>
        <taxon>Bacillati</taxon>
        <taxon>Actinomycetota</taxon>
        <taxon>Actinomycetes</taxon>
        <taxon>Streptosporangiales</taxon>
        <taxon>Streptosporangiaceae</taxon>
        <taxon>Acrocarpospora</taxon>
    </lineage>
</organism>
<dbReference type="RefSeq" id="WP_155358247.1">
    <property type="nucleotide sequence ID" value="NZ_BAAAHL010000009.1"/>
</dbReference>
<accession>A0A5M3WU45</accession>
<dbReference type="OrthoDB" id="3636727at2"/>
<name>A0A5M3WU45_9ACTN</name>
<evidence type="ECO:0000313" key="3">
    <source>
        <dbReference type="Proteomes" id="UP000331127"/>
    </source>
</evidence>
<dbReference type="EMBL" id="BLAE01000041">
    <property type="protein sequence ID" value="GES12967.1"/>
    <property type="molecule type" value="Genomic_DNA"/>
</dbReference>
<keyword evidence="3" id="KW-1185">Reference proteome</keyword>
<feature type="transmembrane region" description="Helical" evidence="1">
    <location>
        <begin position="340"/>
        <end position="363"/>
    </location>
</feature>
<evidence type="ECO:0000256" key="1">
    <source>
        <dbReference type="SAM" id="Phobius"/>
    </source>
</evidence>
<proteinExistence type="predicted"/>
<protein>
    <submittedName>
        <fullName evidence="2">Uncharacterized protein</fullName>
    </submittedName>
</protein>
<keyword evidence="1" id="KW-0812">Transmembrane</keyword>
<dbReference type="InterPro" id="IPR011009">
    <property type="entry name" value="Kinase-like_dom_sf"/>
</dbReference>
<dbReference type="AlphaFoldDB" id="A0A5M3WU45"/>
<comment type="caution">
    <text evidence="2">The sequence shown here is derived from an EMBL/GenBank/DDBJ whole genome shotgun (WGS) entry which is preliminary data.</text>
</comment>
<dbReference type="Gene3D" id="1.10.510.10">
    <property type="entry name" value="Transferase(Phosphotransferase) domain 1"/>
    <property type="match status" value="1"/>
</dbReference>
<feature type="transmembrane region" description="Helical" evidence="1">
    <location>
        <begin position="384"/>
        <end position="409"/>
    </location>
</feature>
<sequence>MRLVGRFGGYDCEDAPFARGGTASLYLAEGATLVGKCYDQPIVDESRIRMSGELCALGRNTLRGGVPVGSTVATSLCWPIDLIDRPDGAITGVILPALPGGFLRDKGTPRSLDFLLMRRAAPPPAEIRVRVVRRLAEVFAWLDELRLVHGDLSPKNVVWTADPEPAVCVIDVDGMSPRAPSTGVATPGWMDPRLVEGQIPAHDHFSDRYALALAIYRGLFLTPGNLDRRTDGTWPKPTAIPEGTPAGLRALLLATLGNPLSTEDRASPEDWVLALDSAFYRGDGTPDRHALDWLDEAAGYDEIPPTPAPPAPAPPLIRTDPPPSSAARIARSPAAIAVKWLARVVFGLLLLAVSFVLRVVPSLRRRFDAVPWITREMRYATEGLTMVFFVGIGILFAYGLGSAIVSGIYDFFEFDLPAGPKSTANLAVGDCVFYHPGPSTAPVVVGDCDDPHWGQVFALPVIVNPPVVTEPTVSQASQEACATAFTALPGETRQGMIHFTFYPNIANWDPVLPHRASCLLARPDGIPWTDSRVDS</sequence>